<dbReference type="InterPro" id="IPR002686">
    <property type="entry name" value="Transposase_17"/>
</dbReference>
<dbReference type="AlphaFoldDB" id="A0A2M7QEN3"/>
<dbReference type="EMBL" id="PFLF01000035">
    <property type="protein sequence ID" value="PIY69318.1"/>
    <property type="molecule type" value="Genomic_DNA"/>
</dbReference>
<evidence type="ECO:0000259" key="1">
    <source>
        <dbReference type="SMART" id="SM01321"/>
    </source>
</evidence>
<dbReference type="GO" id="GO:0003677">
    <property type="term" value="F:DNA binding"/>
    <property type="evidence" value="ECO:0007669"/>
    <property type="project" value="InterPro"/>
</dbReference>
<dbReference type="GO" id="GO:0006313">
    <property type="term" value="P:DNA transposition"/>
    <property type="evidence" value="ECO:0007669"/>
    <property type="project" value="InterPro"/>
</dbReference>
<dbReference type="InterPro" id="IPR036515">
    <property type="entry name" value="Transposase_17_sf"/>
</dbReference>
<dbReference type="SMART" id="SM01321">
    <property type="entry name" value="Y1_Tnp"/>
    <property type="match status" value="1"/>
</dbReference>
<dbReference type="GO" id="GO:0004803">
    <property type="term" value="F:transposase activity"/>
    <property type="evidence" value="ECO:0007669"/>
    <property type="project" value="InterPro"/>
</dbReference>
<dbReference type="Gene3D" id="3.30.70.1290">
    <property type="entry name" value="Transposase IS200-like"/>
    <property type="match status" value="1"/>
</dbReference>
<feature type="domain" description="Transposase IS200-like" evidence="1">
    <location>
        <begin position="9"/>
        <end position="153"/>
    </location>
</feature>
<dbReference type="PANTHER" id="PTHR34322">
    <property type="entry name" value="TRANSPOSASE, Y1_TNP DOMAIN-CONTAINING"/>
    <property type="match status" value="1"/>
</dbReference>
<comment type="caution">
    <text evidence="2">The sequence shown here is derived from an EMBL/GenBank/DDBJ whole genome shotgun (WGS) entry which is preliminary data.</text>
</comment>
<evidence type="ECO:0000313" key="2">
    <source>
        <dbReference type="EMBL" id="PIY69318.1"/>
    </source>
</evidence>
<sequence>MPTRDDVFQNGDYYHIFNKTIDGKKIFLSSRVAYEFIRTFFYYRSSKATLRFSKFKDLPLIEQSEKEKQLGFKKYFRVGIMAYCLMPNHYHILLRQMQKNGVITFMANILNSITRYTNILNARKGPIFLTQFKSKKMHTEEQLVYVARYIHTNPFAGSIVSNVEAIFKYPYSSIQSYIHKNINNLETDLVMNYFKNDLTRFHHFIEHNADDQKKYEYLKYTDKWLV</sequence>
<accession>A0A2M7QEN3</accession>
<dbReference type="SUPFAM" id="SSF143422">
    <property type="entry name" value="Transposase IS200-like"/>
    <property type="match status" value="1"/>
</dbReference>
<dbReference type="Proteomes" id="UP000230108">
    <property type="component" value="Unassembled WGS sequence"/>
</dbReference>
<protein>
    <recommendedName>
        <fullName evidence="1">Transposase IS200-like domain-containing protein</fullName>
    </recommendedName>
</protein>
<proteinExistence type="predicted"/>
<organism evidence="2 3">
    <name type="scientific">Candidatus Roizmanbacteria bacterium CG_4_10_14_0_8_um_filter_39_9</name>
    <dbReference type="NCBI Taxonomy" id="1974829"/>
    <lineage>
        <taxon>Bacteria</taxon>
        <taxon>Candidatus Roizmaniibacteriota</taxon>
    </lineage>
</organism>
<reference evidence="3" key="1">
    <citation type="submission" date="2017-09" db="EMBL/GenBank/DDBJ databases">
        <title>Depth-based differentiation of microbial function through sediment-hosted aquifers and enrichment of novel symbionts in the deep terrestrial subsurface.</title>
        <authorList>
            <person name="Probst A.J."/>
            <person name="Ladd B."/>
            <person name="Jarett J.K."/>
            <person name="Geller-Mcgrath D.E."/>
            <person name="Sieber C.M.K."/>
            <person name="Emerson J.B."/>
            <person name="Anantharaman K."/>
            <person name="Thomas B.C."/>
            <person name="Malmstrom R."/>
            <person name="Stieglmeier M."/>
            <person name="Klingl A."/>
            <person name="Woyke T."/>
            <person name="Ryan C.M."/>
            <person name="Banfield J.F."/>
        </authorList>
    </citation>
    <scope>NUCLEOTIDE SEQUENCE [LARGE SCALE GENOMIC DNA]</scope>
</reference>
<name>A0A2M7QEN3_9BACT</name>
<gene>
    <name evidence="2" type="ORF">COY90_01290</name>
</gene>
<dbReference type="PANTHER" id="PTHR34322:SF2">
    <property type="entry name" value="TRANSPOSASE IS200-LIKE DOMAIN-CONTAINING PROTEIN"/>
    <property type="match status" value="1"/>
</dbReference>
<evidence type="ECO:0000313" key="3">
    <source>
        <dbReference type="Proteomes" id="UP000230108"/>
    </source>
</evidence>